<name>A0A7S3JU84_9STRA</name>
<feature type="compositionally biased region" description="Polar residues" evidence="1">
    <location>
        <begin position="120"/>
        <end position="150"/>
    </location>
</feature>
<feature type="region of interest" description="Disordered" evidence="1">
    <location>
        <begin position="1"/>
        <end position="36"/>
    </location>
</feature>
<gene>
    <name evidence="2" type="ORF">ALAG00032_LOCUS5907</name>
</gene>
<reference evidence="2" key="1">
    <citation type="submission" date="2021-01" db="EMBL/GenBank/DDBJ databases">
        <authorList>
            <person name="Corre E."/>
            <person name="Pelletier E."/>
            <person name="Niang G."/>
            <person name="Scheremetjew M."/>
            <person name="Finn R."/>
            <person name="Kale V."/>
            <person name="Holt S."/>
            <person name="Cochrane G."/>
            <person name="Meng A."/>
            <person name="Brown T."/>
            <person name="Cohen L."/>
        </authorList>
    </citation>
    <scope>NUCLEOTIDE SEQUENCE</scope>
    <source>
        <strain evidence="2">CCMP1510</strain>
    </source>
</reference>
<feature type="region of interest" description="Disordered" evidence="1">
    <location>
        <begin position="63"/>
        <end position="171"/>
    </location>
</feature>
<dbReference type="EMBL" id="HBIJ01008356">
    <property type="protein sequence ID" value="CAE0365165.1"/>
    <property type="molecule type" value="Transcribed_RNA"/>
</dbReference>
<feature type="compositionally biased region" description="Polar residues" evidence="1">
    <location>
        <begin position="103"/>
        <end position="112"/>
    </location>
</feature>
<accession>A0A7S3JU84</accession>
<organism evidence="2">
    <name type="scientific">Aureoumbra lagunensis</name>
    <dbReference type="NCBI Taxonomy" id="44058"/>
    <lineage>
        <taxon>Eukaryota</taxon>
        <taxon>Sar</taxon>
        <taxon>Stramenopiles</taxon>
        <taxon>Ochrophyta</taxon>
        <taxon>Pelagophyceae</taxon>
        <taxon>Pelagomonadales</taxon>
        <taxon>Aureoumbra</taxon>
    </lineage>
</organism>
<feature type="compositionally biased region" description="Basic and acidic residues" evidence="1">
    <location>
        <begin position="63"/>
        <end position="93"/>
    </location>
</feature>
<dbReference type="AlphaFoldDB" id="A0A7S3JU84"/>
<feature type="compositionally biased region" description="Basic and acidic residues" evidence="1">
    <location>
        <begin position="20"/>
        <end position="36"/>
    </location>
</feature>
<evidence type="ECO:0000256" key="1">
    <source>
        <dbReference type="SAM" id="MobiDB-lite"/>
    </source>
</evidence>
<evidence type="ECO:0000313" key="2">
    <source>
        <dbReference type="EMBL" id="CAE0365165.1"/>
    </source>
</evidence>
<sequence>MNSKEISGFGESDDDDNDRDEAVAEDKNSATQKDEIPSAALLLSQGVAAQWLKKPSWAQREEKIIPKAKTKQEQESRKRIEVDEDDSYGHDMYEFYDPAKGWQNKQSTNITDDNGGYALSSRSRSSFIREGSSTISSGKKRGNSISSCMNKQGKERVKQQRLSGQSGIGDDFRVWRSDEEMRLRQHFD</sequence>
<protein>
    <submittedName>
        <fullName evidence="2">Uncharacterized protein</fullName>
    </submittedName>
</protein>
<proteinExistence type="predicted"/>